<reference evidence="2 3" key="1">
    <citation type="journal article" date="2024" name="BMC Genomics">
        <title>De novo assembly and annotation of Popillia japonica's genome with initial clues to its potential as an invasive pest.</title>
        <authorList>
            <person name="Cucini C."/>
            <person name="Boschi S."/>
            <person name="Funari R."/>
            <person name="Cardaioli E."/>
            <person name="Iannotti N."/>
            <person name="Marturano G."/>
            <person name="Paoli F."/>
            <person name="Bruttini M."/>
            <person name="Carapelli A."/>
            <person name="Frati F."/>
            <person name="Nardi F."/>
        </authorList>
    </citation>
    <scope>NUCLEOTIDE SEQUENCE [LARGE SCALE GENOMIC DNA]</scope>
    <source>
        <strain evidence="2">DMR45628</strain>
    </source>
</reference>
<comment type="caution">
    <text evidence="2">The sequence shown here is derived from an EMBL/GenBank/DDBJ whole genome shotgun (WGS) entry which is preliminary data.</text>
</comment>
<evidence type="ECO:0000256" key="1">
    <source>
        <dbReference type="SAM" id="MobiDB-lite"/>
    </source>
</evidence>
<dbReference type="Proteomes" id="UP001458880">
    <property type="component" value="Unassembled WGS sequence"/>
</dbReference>
<organism evidence="2 3">
    <name type="scientific">Popillia japonica</name>
    <name type="common">Japanese beetle</name>
    <dbReference type="NCBI Taxonomy" id="7064"/>
    <lineage>
        <taxon>Eukaryota</taxon>
        <taxon>Metazoa</taxon>
        <taxon>Ecdysozoa</taxon>
        <taxon>Arthropoda</taxon>
        <taxon>Hexapoda</taxon>
        <taxon>Insecta</taxon>
        <taxon>Pterygota</taxon>
        <taxon>Neoptera</taxon>
        <taxon>Endopterygota</taxon>
        <taxon>Coleoptera</taxon>
        <taxon>Polyphaga</taxon>
        <taxon>Scarabaeiformia</taxon>
        <taxon>Scarabaeidae</taxon>
        <taxon>Rutelinae</taxon>
        <taxon>Popillia</taxon>
    </lineage>
</organism>
<dbReference type="AlphaFoldDB" id="A0AAW1K129"/>
<keyword evidence="3" id="KW-1185">Reference proteome</keyword>
<sequence>MSMIMMGSSDNDELLAHLVVAEEQTRDTAADAVEVATDGGASAADGGSASAADGGGASAAEGTTTRTPRDGGGNGGWRQCFCGGWRRCFCGRGHDDQDAT</sequence>
<feature type="region of interest" description="Disordered" evidence="1">
    <location>
        <begin position="29"/>
        <end position="76"/>
    </location>
</feature>
<dbReference type="EMBL" id="JASPKY010000283">
    <property type="protein sequence ID" value="KAK9711198.1"/>
    <property type="molecule type" value="Genomic_DNA"/>
</dbReference>
<accession>A0AAW1K129</accession>
<gene>
    <name evidence="2" type="ORF">QE152_g25567</name>
</gene>
<evidence type="ECO:0000313" key="3">
    <source>
        <dbReference type="Proteomes" id="UP001458880"/>
    </source>
</evidence>
<protein>
    <submittedName>
        <fullName evidence="2">Uncharacterized protein</fullName>
    </submittedName>
</protein>
<name>A0AAW1K129_POPJA</name>
<evidence type="ECO:0000313" key="2">
    <source>
        <dbReference type="EMBL" id="KAK9711198.1"/>
    </source>
</evidence>
<proteinExistence type="predicted"/>
<feature type="compositionally biased region" description="Low complexity" evidence="1">
    <location>
        <begin position="30"/>
        <end position="66"/>
    </location>
</feature>